<dbReference type="InterPro" id="IPR057588">
    <property type="entry name" value="NWD1/2-like_WH"/>
</dbReference>
<dbReference type="Pfam" id="PF25469">
    <property type="entry name" value="WHD_NWD1"/>
    <property type="match status" value="1"/>
</dbReference>
<dbReference type="Proteomes" id="UP000283509">
    <property type="component" value="Unassembled WGS sequence"/>
</dbReference>
<protein>
    <submittedName>
        <fullName evidence="4">NACHT and WD repeat domain-containing protein 1</fullName>
    </submittedName>
</protein>
<comment type="caution">
    <text evidence="4">The sequence shown here is derived from an EMBL/GenBank/DDBJ whole genome shotgun (WGS) entry which is preliminary data.</text>
</comment>
<dbReference type="AlphaFoldDB" id="A0A3R7QFS2"/>
<evidence type="ECO:0000313" key="4">
    <source>
        <dbReference type="EMBL" id="ROT77433.1"/>
    </source>
</evidence>
<feature type="domain" description="NWD1/2-like winged helix-turn-helix" evidence="3">
    <location>
        <begin position="17"/>
        <end position="78"/>
    </location>
</feature>
<keyword evidence="5" id="KW-1185">Reference proteome</keyword>
<accession>A0A3R7QFS2</accession>
<evidence type="ECO:0000313" key="5">
    <source>
        <dbReference type="Proteomes" id="UP000283509"/>
    </source>
</evidence>
<keyword evidence="1" id="KW-0853">WD repeat</keyword>
<reference evidence="4 5" key="2">
    <citation type="submission" date="2019-01" db="EMBL/GenBank/DDBJ databases">
        <title>The decoding of complex shrimp genome reveals the adaptation for benthos swimmer, frequently molting mechanism and breeding impact on genome.</title>
        <authorList>
            <person name="Sun Y."/>
            <person name="Gao Y."/>
            <person name="Yu Y."/>
        </authorList>
    </citation>
    <scope>NUCLEOTIDE SEQUENCE [LARGE SCALE GENOMIC DNA]</scope>
    <source>
        <tissue evidence="4">Muscle</tissue>
    </source>
</reference>
<dbReference type="OrthoDB" id="6134417at2759"/>
<sequence>MACQWTGAETQLPLQPNLMGLINAVFDELEAAYGQVEVSHTLGYLTAAKHGLSDSEMIDILSCDEAVLEKIFVHCTPPEQVGQRCQEAGPVYEAGVEEGKDRYVLDQPTKYRGSNMSKISVQSLFSRHNRRKLDELPYQVLQLRGRILEEFVLKFDWVYEKLCGSDTYQVLEDVSLALRNHSNNIELVLLKEVLEARRLRPRIRRKAVLLAGKGARKGAKG</sequence>
<reference evidence="4 5" key="1">
    <citation type="submission" date="2018-04" db="EMBL/GenBank/DDBJ databases">
        <authorList>
            <person name="Zhang X."/>
            <person name="Yuan J."/>
            <person name="Li F."/>
            <person name="Xiang J."/>
        </authorList>
    </citation>
    <scope>NUCLEOTIDE SEQUENCE [LARGE SCALE GENOMIC DNA]</scope>
    <source>
        <tissue evidence="4">Muscle</tissue>
    </source>
</reference>
<dbReference type="EMBL" id="QCYY01001524">
    <property type="protein sequence ID" value="ROT77433.1"/>
    <property type="molecule type" value="Genomic_DNA"/>
</dbReference>
<evidence type="ECO:0000256" key="2">
    <source>
        <dbReference type="ARBA" id="ARBA00022737"/>
    </source>
</evidence>
<organism evidence="4 5">
    <name type="scientific">Penaeus vannamei</name>
    <name type="common">Whiteleg shrimp</name>
    <name type="synonym">Litopenaeus vannamei</name>
    <dbReference type="NCBI Taxonomy" id="6689"/>
    <lineage>
        <taxon>Eukaryota</taxon>
        <taxon>Metazoa</taxon>
        <taxon>Ecdysozoa</taxon>
        <taxon>Arthropoda</taxon>
        <taxon>Crustacea</taxon>
        <taxon>Multicrustacea</taxon>
        <taxon>Malacostraca</taxon>
        <taxon>Eumalacostraca</taxon>
        <taxon>Eucarida</taxon>
        <taxon>Decapoda</taxon>
        <taxon>Dendrobranchiata</taxon>
        <taxon>Penaeoidea</taxon>
        <taxon>Penaeidae</taxon>
        <taxon>Penaeus</taxon>
    </lineage>
</organism>
<gene>
    <name evidence="4" type="ORF">C7M84_003909</name>
</gene>
<evidence type="ECO:0000259" key="3">
    <source>
        <dbReference type="Pfam" id="PF25469"/>
    </source>
</evidence>
<evidence type="ECO:0000256" key="1">
    <source>
        <dbReference type="ARBA" id="ARBA00022574"/>
    </source>
</evidence>
<keyword evidence="2" id="KW-0677">Repeat</keyword>
<proteinExistence type="predicted"/>
<dbReference type="InterPro" id="IPR052752">
    <property type="entry name" value="NACHT-WD_repeat"/>
</dbReference>
<dbReference type="PANTHER" id="PTHR19871:SF14">
    <property type="entry name" value="DUF4062 DOMAIN-CONTAINING PROTEIN"/>
    <property type="match status" value="1"/>
</dbReference>
<name>A0A3R7QFS2_PENVA</name>
<dbReference type="STRING" id="6689.A0A3R7QFS2"/>
<dbReference type="PANTHER" id="PTHR19871">
    <property type="entry name" value="BETA TRANSDUCIN-RELATED PROTEIN"/>
    <property type="match status" value="1"/>
</dbReference>